<protein>
    <recommendedName>
        <fullName evidence="3">HNH endonuclease</fullName>
    </recommendedName>
</protein>
<evidence type="ECO:0000313" key="1">
    <source>
        <dbReference type="EMBL" id="RHJ86147.1"/>
    </source>
</evidence>
<dbReference type="RefSeq" id="WP_118336225.1">
    <property type="nucleotide sequence ID" value="NZ_AP025567.1"/>
</dbReference>
<evidence type="ECO:0000313" key="2">
    <source>
        <dbReference type="Proteomes" id="UP000284841"/>
    </source>
</evidence>
<dbReference type="Proteomes" id="UP000284841">
    <property type="component" value="Unassembled WGS sequence"/>
</dbReference>
<name>A0A415DZ90_9FIRM</name>
<sequence>MKSKGKIATWWQDKFIDKETFEIVSGNEIIFEPDRYELIIVDIGEPECWACGKQAIGSLEDEKQQSIIGIWNSAKGLERCHILSKQFGEQDEEQNYFLMCSKCHFDSPDTKDKKNFFQWVIYRRHHNSFYQQIQQTLKETANMKGLEIEDLCSQLEESEPSSYKVVKMVVEKSFKSCALHGQHFSMSSVCAGIIDELVSYLNEDGKSKNE</sequence>
<dbReference type="AlphaFoldDB" id="A0A415DZ90"/>
<accession>A0A415DZ90</accession>
<reference evidence="1 2" key="1">
    <citation type="submission" date="2018-08" db="EMBL/GenBank/DDBJ databases">
        <title>A genome reference for cultivated species of the human gut microbiota.</title>
        <authorList>
            <person name="Zou Y."/>
            <person name="Xue W."/>
            <person name="Luo G."/>
        </authorList>
    </citation>
    <scope>NUCLEOTIDE SEQUENCE [LARGE SCALE GENOMIC DNA]</scope>
    <source>
        <strain evidence="1 2">AM07-24</strain>
    </source>
</reference>
<organism evidence="1 2">
    <name type="scientific">Emergencia timonensis</name>
    <dbReference type="NCBI Taxonomy" id="1776384"/>
    <lineage>
        <taxon>Bacteria</taxon>
        <taxon>Bacillati</taxon>
        <taxon>Bacillota</taxon>
        <taxon>Clostridia</taxon>
        <taxon>Peptostreptococcales</taxon>
        <taxon>Anaerovoracaceae</taxon>
        <taxon>Emergencia</taxon>
    </lineage>
</organism>
<comment type="caution">
    <text evidence="1">The sequence shown here is derived from an EMBL/GenBank/DDBJ whole genome shotgun (WGS) entry which is preliminary data.</text>
</comment>
<evidence type="ECO:0008006" key="3">
    <source>
        <dbReference type="Google" id="ProtNLM"/>
    </source>
</evidence>
<gene>
    <name evidence="1" type="ORF">DW099_15030</name>
</gene>
<proteinExistence type="predicted"/>
<dbReference type="EMBL" id="QRMS01000004">
    <property type="protein sequence ID" value="RHJ86147.1"/>
    <property type="molecule type" value="Genomic_DNA"/>
</dbReference>
<dbReference type="OrthoDB" id="9779761at2"/>
<keyword evidence="2" id="KW-1185">Reference proteome</keyword>